<organism evidence="3 4">
    <name type="scientific">Hymenobacter profundi</name>
    <dbReference type="NCBI Taxonomy" id="1982110"/>
    <lineage>
        <taxon>Bacteria</taxon>
        <taxon>Pseudomonadati</taxon>
        <taxon>Bacteroidota</taxon>
        <taxon>Cytophagia</taxon>
        <taxon>Cytophagales</taxon>
        <taxon>Hymenobacteraceae</taxon>
        <taxon>Hymenobacter</taxon>
    </lineage>
</organism>
<evidence type="ECO:0000259" key="1">
    <source>
        <dbReference type="Pfam" id="PF04773"/>
    </source>
</evidence>
<dbReference type="PANTHER" id="PTHR30273">
    <property type="entry name" value="PERIPLASMIC SIGNAL SENSOR AND SIGMA FACTOR ACTIVATOR FECR-RELATED"/>
    <property type="match status" value="1"/>
</dbReference>
<dbReference type="PIRSF" id="PIRSF018266">
    <property type="entry name" value="FecR"/>
    <property type="match status" value="1"/>
</dbReference>
<proteinExistence type="predicted"/>
<evidence type="ECO:0000313" key="4">
    <source>
        <dbReference type="Proteomes" id="UP000826188"/>
    </source>
</evidence>
<evidence type="ECO:0000259" key="2">
    <source>
        <dbReference type="Pfam" id="PF16344"/>
    </source>
</evidence>
<dbReference type="InterPro" id="IPR032508">
    <property type="entry name" value="FecR_C"/>
</dbReference>
<gene>
    <name evidence="3" type="ORF">KYK14_05820</name>
</gene>
<accession>A0ABS6WWU3</accession>
<sequence>MLPLVTQELFNRYVHDQATPAEASAVRAWLTEPTNQLVAEQWMRAHWHTLETEPATALPDEPDYEALLTSLHQQMGRTAAWRWQPWAAAAAVVGGLAVGGLWWQYGTQPAASVAAVAHTETTAYGQKRTLHLSDGTEVTLNGHSTLRYPQAWATGQPREVWLDGEAYFSVRHLPSDEHFIVHTPDGMQVEVLGTKFAVYRRQEQARVMLVSGKVQLKFKAADHRPDLVMQPGELVELNSRHPETAVRKKAVAAAPYTSWKDGKLVFDETTIAELATRLHDTYGVEVTLTTPELQNRRITGTVPIGELDVLLQALEETFHLTIQRQQNRLIFSDHNSPKPSL</sequence>
<dbReference type="InterPro" id="IPR006860">
    <property type="entry name" value="FecR"/>
</dbReference>
<dbReference type="Proteomes" id="UP000826188">
    <property type="component" value="Unassembled WGS sequence"/>
</dbReference>
<reference evidence="3 4" key="1">
    <citation type="submission" date="2021-07" db="EMBL/GenBank/DDBJ databases">
        <title>Hymenobacter profundi sp. nov., isolated from deep-sea water.</title>
        <authorList>
            <person name="Kim M.K."/>
        </authorList>
    </citation>
    <scope>NUCLEOTIDE SEQUENCE [LARGE SCALE GENOMIC DNA]</scope>
    <source>
        <strain evidence="3 4">M2</strain>
    </source>
</reference>
<dbReference type="PANTHER" id="PTHR30273:SF2">
    <property type="entry name" value="PROTEIN FECR"/>
    <property type="match status" value="1"/>
</dbReference>
<feature type="domain" description="Protein FecR C-terminal" evidence="2">
    <location>
        <begin position="263"/>
        <end position="329"/>
    </location>
</feature>
<comment type="caution">
    <text evidence="3">The sequence shown here is derived from an EMBL/GenBank/DDBJ whole genome shotgun (WGS) entry which is preliminary data.</text>
</comment>
<keyword evidence="4" id="KW-1185">Reference proteome</keyword>
<evidence type="ECO:0000313" key="3">
    <source>
        <dbReference type="EMBL" id="MBW3128056.1"/>
    </source>
</evidence>
<dbReference type="InterPro" id="IPR012373">
    <property type="entry name" value="Ferrdict_sens_TM"/>
</dbReference>
<dbReference type="EMBL" id="JAHWGL010000014">
    <property type="protein sequence ID" value="MBW3128056.1"/>
    <property type="molecule type" value="Genomic_DNA"/>
</dbReference>
<dbReference type="RefSeq" id="WP_219157736.1">
    <property type="nucleotide sequence ID" value="NZ_JAHWGL010000014.1"/>
</dbReference>
<dbReference type="Pfam" id="PF16344">
    <property type="entry name" value="FecR_C"/>
    <property type="match status" value="1"/>
</dbReference>
<protein>
    <submittedName>
        <fullName evidence="3">FecR domain-containing protein</fullName>
    </submittedName>
</protein>
<dbReference type="Pfam" id="PF04773">
    <property type="entry name" value="FecR"/>
    <property type="match status" value="1"/>
</dbReference>
<name>A0ABS6WWU3_9BACT</name>
<feature type="domain" description="FecR protein" evidence="1">
    <location>
        <begin position="120"/>
        <end position="215"/>
    </location>
</feature>